<dbReference type="PANTHER" id="PTHR21089">
    <property type="entry name" value="SHIKIMATE DEHYDROGENASE"/>
    <property type="match status" value="1"/>
</dbReference>
<dbReference type="GO" id="GO:0050661">
    <property type="term" value="F:NADP binding"/>
    <property type="evidence" value="ECO:0007669"/>
    <property type="project" value="InterPro"/>
</dbReference>
<dbReference type="InterPro" id="IPR006151">
    <property type="entry name" value="Shikm_DH/Glu-tRNA_Rdtase"/>
</dbReference>
<evidence type="ECO:0000256" key="6">
    <source>
        <dbReference type="ARBA" id="ARBA00023141"/>
    </source>
</evidence>
<evidence type="ECO:0000256" key="2">
    <source>
        <dbReference type="ARBA" id="ARBA00012962"/>
    </source>
</evidence>
<protein>
    <recommendedName>
        <fullName evidence="2 8">Shikimate dehydrogenase (NADP(+))</fullName>
        <shortName evidence="8">SDH</shortName>
        <ecNumber evidence="2 8">1.1.1.25</ecNumber>
    </recommendedName>
</protein>
<feature type="binding site" evidence="8">
    <location>
        <position position="107"/>
    </location>
    <ligand>
        <name>shikimate</name>
        <dbReference type="ChEBI" id="CHEBI:36208"/>
    </ligand>
</feature>
<feature type="binding site" evidence="8">
    <location>
        <position position="67"/>
    </location>
    <ligand>
        <name>shikimate</name>
        <dbReference type="ChEBI" id="CHEBI:36208"/>
    </ligand>
</feature>
<dbReference type="InterPro" id="IPR036291">
    <property type="entry name" value="NAD(P)-bd_dom_sf"/>
</dbReference>
<proteinExistence type="inferred from homology"/>
<evidence type="ECO:0000256" key="3">
    <source>
        <dbReference type="ARBA" id="ARBA00022605"/>
    </source>
</evidence>
<dbReference type="InterPro" id="IPR011342">
    <property type="entry name" value="Shikimate_DH"/>
</dbReference>
<comment type="subunit">
    <text evidence="8">Homodimer.</text>
</comment>
<comment type="caution">
    <text evidence="8">Lacks conserved residue(s) required for the propagation of feature annotation.</text>
</comment>
<evidence type="ECO:0000256" key="5">
    <source>
        <dbReference type="ARBA" id="ARBA00023002"/>
    </source>
</evidence>
<dbReference type="Pfam" id="PF08501">
    <property type="entry name" value="Shikimate_dh_N"/>
    <property type="match status" value="1"/>
</dbReference>
<dbReference type="RefSeq" id="WP_180701999.1">
    <property type="nucleotide sequence ID" value="NZ_CAJUCR010000004.1"/>
</dbReference>
<dbReference type="GO" id="GO:0004764">
    <property type="term" value="F:shikimate 3-dehydrogenase (NADP+) activity"/>
    <property type="evidence" value="ECO:0007669"/>
    <property type="project" value="UniProtKB-UniRule"/>
</dbReference>
<dbReference type="InterPro" id="IPR041121">
    <property type="entry name" value="SDH_C"/>
</dbReference>
<dbReference type="InterPro" id="IPR046346">
    <property type="entry name" value="Aminoacid_DH-like_N_sf"/>
</dbReference>
<dbReference type="PANTHER" id="PTHR21089:SF1">
    <property type="entry name" value="BIFUNCTIONAL 3-DEHYDROQUINATE DEHYDRATASE_SHIKIMATE DEHYDROGENASE, CHLOROPLASTIC"/>
    <property type="match status" value="1"/>
</dbReference>
<feature type="binding site" evidence="8">
    <location>
        <position position="247"/>
    </location>
    <ligand>
        <name>NADP(+)</name>
        <dbReference type="ChEBI" id="CHEBI:58349"/>
    </ligand>
</feature>
<keyword evidence="4 8" id="KW-0521">NADP</keyword>
<feature type="binding site" evidence="8">
    <location>
        <position position="254"/>
    </location>
    <ligand>
        <name>shikimate</name>
        <dbReference type="ChEBI" id="CHEBI:36208"/>
    </ligand>
</feature>
<dbReference type="SUPFAM" id="SSF51735">
    <property type="entry name" value="NAD(P)-binding Rossmann-fold domains"/>
    <property type="match status" value="1"/>
</dbReference>
<organism evidence="12 13">
    <name type="scientific">Romboutsia ilealis</name>
    <dbReference type="NCBI Taxonomy" id="1115758"/>
    <lineage>
        <taxon>Bacteria</taxon>
        <taxon>Bacillati</taxon>
        <taxon>Bacillota</taxon>
        <taxon>Clostridia</taxon>
        <taxon>Peptostreptococcales</taxon>
        <taxon>Peptostreptococcaceae</taxon>
        <taxon>Romboutsia</taxon>
    </lineage>
</organism>
<evidence type="ECO:0000259" key="9">
    <source>
        <dbReference type="Pfam" id="PF01488"/>
    </source>
</evidence>
<comment type="pathway">
    <text evidence="1 8">Metabolic intermediate biosynthesis; chorismate biosynthesis; chorismate from D-erythrose 4-phosphate and phosphoenolpyruvate: step 4/7.</text>
</comment>
<accession>A0A1V1I2Y9</accession>
<reference evidence="12 13" key="1">
    <citation type="submission" date="2014-04" db="EMBL/GenBank/DDBJ databases">
        <authorList>
            <person name="Hornung B.V."/>
        </authorList>
    </citation>
    <scope>NUCLEOTIDE SEQUENCE [LARGE SCALE GENOMIC DNA]</scope>
    <source>
        <strain evidence="12 13">CRIB</strain>
    </source>
</reference>
<dbReference type="CDD" id="cd01065">
    <property type="entry name" value="NAD_bind_Shikimate_DH"/>
    <property type="match status" value="1"/>
</dbReference>
<dbReference type="NCBIfam" id="TIGR00507">
    <property type="entry name" value="aroE"/>
    <property type="match status" value="1"/>
</dbReference>
<comment type="similarity">
    <text evidence="8">Belongs to the shikimate dehydrogenase family.</text>
</comment>
<dbReference type="Gene3D" id="3.40.50.720">
    <property type="entry name" value="NAD(P)-binding Rossmann-like Domain"/>
    <property type="match status" value="1"/>
</dbReference>
<dbReference type="Proteomes" id="UP000245622">
    <property type="component" value="Chromosome 1"/>
</dbReference>
<feature type="domain" description="SDH C-terminal" evidence="11">
    <location>
        <begin position="247"/>
        <end position="267"/>
    </location>
</feature>
<dbReference type="SUPFAM" id="SSF53223">
    <property type="entry name" value="Aminoacid dehydrogenase-like, N-terminal domain"/>
    <property type="match status" value="1"/>
</dbReference>
<evidence type="ECO:0000256" key="7">
    <source>
        <dbReference type="ARBA" id="ARBA00049442"/>
    </source>
</evidence>
<keyword evidence="5 8" id="KW-0560">Oxidoreductase</keyword>
<keyword evidence="6 8" id="KW-0057">Aromatic amino acid biosynthesis</keyword>
<dbReference type="GeneID" id="82205909"/>
<dbReference type="Pfam" id="PF18317">
    <property type="entry name" value="SDH_C"/>
    <property type="match status" value="1"/>
</dbReference>
<dbReference type="InterPro" id="IPR022893">
    <property type="entry name" value="Shikimate_DH_fam"/>
</dbReference>
<dbReference type="EMBL" id="LN555523">
    <property type="protein sequence ID" value="CED94489.1"/>
    <property type="molecule type" value="Genomic_DNA"/>
</dbReference>
<feature type="binding site" evidence="8">
    <location>
        <position position="224"/>
    </location>
    <ligand>
        <name>NADP(+)</name>
        <dbReference type="ChEBI" id="CHEBI:58349"/>
    </ligand>
</feature>
<feature type="binding site" evidence="8">
    <location>
        <begin position="20"/>
        <end position="22"/>
    </location>
    <ligand>
        <name>shikimate</name>
        <dbReference type="ChEBI" id="CHEBI:36208"/>
    </ligand>
</feature>
<evidence type="ECO:0000259" key="10">
    <source>
        <dbReference type="Pfam" id="PF08501"/>
    </source>
</evidence>
<dbReference type="GO" id="GO:0008652">
    <property type="term" value="P:amino acid biosynthetic process"/>
    <property type="evidence" value="ECO:0007669"/>
    <property type="project" value="UniProtKB-KW"/>
</dbReference>
<keyword evidence="13" id="KW-1185">Reference proteome</keyword>
<gene>
    <name evidence="8" type="primary">aroE</name>
    <name evidence="12" type="ORF">CRIB_1883</name>
</gene>
<evidence type="ECO:0000313" key="12">
    <source>
        <dbReference type="EMBL" id="CED94489.1"/>
    </source>
</evidence>
<feature type="binding site" evidence="8">
    <location>
        <position position="226"/>
    </location>
    <ligand>
        <name>shikimate</name>
        <dbReference type="ChEBI" id="CHEBI:36208"/>
    </ligand>
</feature>
<dbReference type="Gene3D" id="3.40.50.10860">
    <property type="entry name" value="Leucine Dehydrogenase, chain A, domain 1"/>
    <property type="match status" value="1"/>
</dbReference>
<evidence type="ECO:0000259" key="11">
    <source>
        <dbReference type="Pfam" id="PF18317"/>
    </source>
</evidence>
<dbReference type="InterPro" id="IPR013708">
    <property type="entry name" value="Shikimate_DH-bd_N"/>
</dbReference>
<feature type="binding site" evidence="8">
    <location>
        <position position="83"/>
    </location>
    <ligand>
        <name>NADP(+)</name>
        <dbReference type="ChEBI" id="CHEBI:58349"/>
    </ligand>
</feature>
<evidence type="ECO:0000313" key="13">
    <source>
        <dbReference type="Proteomes" id="UP000245622"/>
    </source>
</evidence>
<comment type="catalytic activity">
    <reaction evidence="7 8">
        <text>shikimate + NADP(+) = 3-dehydroshikimate + NADPH + H(+)</text>
        <dbReference type="Rhea" id="RHEA:17737"/>
        <dbReference type="ChEBI" id="CHEBI:15378"/>
        <dbReference type="ChEBI" id="CHEBI:16630"/>
        <dbReference type="ChEBI" id="CHEBI:36208"/>
        <dbReference type="ChEBI" id="CHEBI:57783"/>
        <dbReference type="ChEBI" id="CHEBI:58349"/>
        <dbReference type="EC" id="1.1.1.25"/>
    </reaction>
</comment>
<dbReference type="GO" id="GO:0009423">
    <property type="term" value="P:chorismate biosynthetic process"/>
    <property type="evidence" value="ECO:0007669"/>
    <property type="project" value="UniProtKB-UniRule"/>
</dbReference>
<feature type="active site" description="Proton acceptor" evidence="8">
    <location>
        <position position="71"/>
    </location>
</feature>
<dbReference type="AlphaFoldDB" id="A0A1V1I2Y9"/>
<evidence type="ECO:0000256" key="1">
    <source>
        <dbReference type="ARBA" id="ARBA00004871"/>
    </source>
</evidence>
<dbReference type="UniPathway" id="UPA00053">
    <property type="reaction ID" value="UER00087"/>
</dbReference>
<comment type="function">
    <text evidence="8">Involved in the biosynthesis of the chorismate, which leads to the biosynthesis of aromatic amino acids. Catalyzes the reversible NADPH linked reduction of 3-dehydroshikimate (DHSA) to yield shikimate (SA).</text>
</comment>
<dbReference type="GO" id="GO:0009073">
    <property type="term" value="P:aromatic amino acid family biosynthetic process"/>
    <property type="evidence" value="ECO:0007669"/>
    <property type="project" value="UniProtKB-KW"/>
</dbReference>
<dbReference type="GO" id="GO:0019632">
    <property type="term" value="P:shikimate metabolic process"/>
    <property type="evidence" value="ECO:0007669"/>
    <property type="project" value="InterPro"/>
</dbReference>
<dbReference type="KEGG" id="ril:CRIB_1883"/>
<evidence type="ECO:0000256" key="4">
    <source>
        <dbReference type="ARBA" id="ARBA00022857"/>
    </source>
</evidence>
<feature type="domain" description="Shikimate dehydrogenase substrate binding N-terminal" evidence="10">
    <location>
        <begin position="12"/>
        <end position="94"/>
    </location>
</feature>
<dbReference type="EC" id="1.1.1.25" evidence="2 8"/>
<feature type="binding site" evidence="8">
    <location>
        <position position="92"/>
    </location>
    <ligand>
        <name>shikimate</name>
        <dbReference type="ChEBI" id="CHEBI:36208"/>
    </ligand>
</feature>
<feature type="binding site" evidence="8">
    <location>
        <begin position="131"/>
        <end position="135"/>
    </location>
    <ligand>
        <name>NADP(+)</name>
        <dbReference type="ChEBI" id="CHEBI:58349"/>
    </ligand>
</feature>
<feature type="domain" description="Quinate/shikimate 5-dehydrogenase/glutamyl-tRNA reductase" evidence="9">
    <location>
        <begin position="121"/>
        <end position="198"/>
    </location>
</feature>
<dbReference type="Pfam" id="PF01488">
    <property type="entry name" value="Shikimate_DH"/>
    <property type="match status" value="1"/>
</dbReference>
<evidence type="ECO:0000256" key="8">
    <source>
        <dbReference type="HAMAP-Rule" id="MF_00222"/>
    </source>
</evidence>
<name>A0A1V1I2Y9_9FIRM</name>
<dbReference type="HAMAP" id="MF_00222">
    <property type="entry name" value="Shikimate_DH_AroE"/>
    <property type="match status" value="1"/>
</dbReference>
<keyword evidence="3 8" id="KW-0028">Amino-acid biosynthesis</keyword>
<sequence length="283" mass="31993">MNINSDTKTICLLGHPIKHSFSPTIHNYLFEKYFENNIYVCFDIKEDKLKDCVYGIKALDIKGCNVTIPHKVNIIKYLDSIDDNAKLIGAVNTIKNKGGILKGYNTDGRGFVKSILDKGYDIKNKKVMIIGAGGACRSIAIELASEGVKSIEVRNRSLDRANEIIDSINNNFNTEANCSKDAINRSCLMDIDILINTTPIGMENDLCPIDTNIVIDKKLLVCDIVYKPKDTVFLNWAKRNNLEIIYGIDMLINQALEAFYIWTDINPCDEDFEYIKKLYEKSV</sequence>